<protein>
    <submittedName>
        <fullName evidence="1">Phospholipase</fullName>
    </submittedName>
</protein>
<name>A0A845G522_9BURK</name>
<dbReference type="EMBL" id="WWCW01000048">
    <property type="protein sequence ID" value="MYM88495.1"/>
    <property type="molecule type" value="Genomic_DNA"/>
</dbReference>
<proteinExistence type="predicted"/>
<organism evidence="1 2">
    <name type="scientific">Duganella vulcania</name>
    <dbReference type="NCBI Taxonomy" id="2692166"/>
    <lineage>
        <taxon>Bacteria</taxon>
        <taxon>Pseudomonadati</taxon>
        <taxon>Pseudomonadota</taxon>
        <taxon>Betaproteobacteria</taxon>
        <taxon>Burkholderiales</taxon>
        <taxon>Oxalobacteraceae</taxon>
        <taxon>Telluria group</taxon>
        <taxon>Duganella</taxon>
    </lineage>
</organism>
<reference evidence="1 2" key="1">
    <citation type="submission" date="2020-01" db="EMBL/GenBank/DDBJ databases">
        <title>Novel species isolated from a subtropical stream in China.</title>
        <authorList>
            <person name="Lu H."/>
        </authorList>
    </citation>
    <scope>NUCLEOTIDE SEQUENCE [LARGE SCALE GENOMIC DNA]</scope>
    <source>
        <strain evidence="1 2">FT82W</strain>
    </source>
</reference>
<feature type="non-terminal residue" evidence="1">
    <location>
        <position position="65"/>
    </location>
</feature>
<evidence type="ECO:0000313" key="2">
    <source>
        <dbReference type="Proteomes" id="UP000470302"/>
    </source>
</evidence>
<sequence>MAPALALAQPAAPPAATDLELRIERCSVLGDASARLACYDGLAKAGPALKAAGGAAVGVPDPGTV</sequence>
<evidence type="ECO:0000313" key="1">
    <source>
        <dbReference type="EMBL" id="MYM88495.1"/>
    </source>
</evidence>
<comment type="caution">
    <text evidence="1">The sequence shown here is derived from an EMBL/GenBank/DDBJ whole genome shotgun (WGS) entry which is preliminary data.</text>
</comment>
<gene>
    <name evidence="1" type="ORF">GTP91_15095</name>
</gene>
<dbReference type="AlphaFoldDB" id="A0A845G522"/>
<accession>A0A845G522</accession>
<dbReference type="Proteomes" id="UP000470302">
    <property type="component" value="Unassembled WGS sequence"/>
</dbReference>